<dbReference type="EMBL" id="UXUI01010428">
    <property type="protein sequence ID" value="VDD95222.1"/>
    <property type="molecule type" value="Genomic_DNA"/>
</dbReference>
<dbReference type="WBParaSite" id="EVEC_0001063001-mRNA-1">
    <property type="protein sequence ID" value="EVEC_0001063001-mRNA-1"/>
    <property type="gene ID" value="EVEC_0001063001"/>
</dbReference>
<dbReference type="GO" id="GO:0005634">
    <property type="term" value="C:nucleus"/>
    <property type="evidence" value="ECO:0007669"/>
    <property type="project" value="UniProtKB-SubCell"/>
</dbReference>
<evidence type="ECO:0000256" key="7">
    <source>
        <dbReference type="RuleBase" id="RU003894"/>
    </source>
</evidence>
<dbReference type="Gene3D" id="1.10.10.10">
    <property type="entry name" value="Winged helix-like DNA-binding domain superfamily/Winged helix DNA-binding domain"/>
    <property type="match status" value="1"/>
</dbReference>
<dbReference type="GO" id="GO:0000786">
    <property type="term" value="C:nucleosome"/>
    <property type="evidence" value="ECO:0007669"/>
    <property type="project" value="InterPro"/>
</dbReference>
<dbReference type="PANTHER" id="PTHR11467">
    <property type="entry name" value="HISTONE H1"/>
    <property type="match status" value="1"/>
</dbReference>
<accession>A0A0N4VIH7</accession>
<dbReference type="GO" id="GO:0030261">
    <property type="term" value="P:chromosome condensation"/>
    <property type="evidence" value="ECO:0007669"/>
    <property type="project" value="TreeGrafter"/>
</dbReference>
<dbReference type="OrthoDB" id="1110759at2759"/>
<evidence type="ECO:0000313" key="12">
    <source>
        <dbReference type="WBParaSite" id="EVEC_0001063001-mRNA-1"/>
    </source>
</evidence>
<feature type="region of interest" description="Disordered" evidence="8">
    <location>
        <begin position="122"/>
        <end position="223"/>
    </location>
</feature>
<evidence type="ECO:0000256" key="3">
    <source>
        <dbReference type="ARBA" id="ARBA00022454"/>
    </source>
</evidence>
<keyword evidence="11" id="KW-1185">Reference proteome</keyword>
<evidence type="ECO:0000256" key="1">
    <source>
        <dbReference type="ARBA" id="ARBA00004123"/>
    </source>
</evidence>
<evidence type="ECO:0000256" key="4">
    <source>
        <dbReference type="ARBA" id="ARBA00022990"/>
    </source>
</evidence>
<dbReference type="AlphaFoldDB" id="A0A0N4VIH7"/>
<dbReference type="CDD" id="cd00073">
    <property type="entry name" value="H15"/>
    <property type="match status" value="1"/>
</dbReference>
<evidence type="ECO:0000256" key="6">
    <source>
        <dbReference type="ARBA" id="ARBA00023242"/>
    </source>
</evidence>
<feature type="domain" description="H15" evidence="9">
    <location>
        <begin position="51"/>
        <end position="127"/>
    </location>
</feature>
<evidence type="ECO:0000256" key="2">
    <source>
        <dbReference type="ARBA" id="ARBA00004286"/>
    </source>
</evidence>
<keyword evidence="3 7" id="KW-0158">Chromosome</keyword>
<comment type="subcellular location">
    <subcellularLocation>
        <location evidence="2">Chromosome</location>
    </subcellularLocation>
    <subcellularLocation>
        <location evidence="1 7">Nucleus</location>
    </subcellularLocation>
</comment>
<dbReference type="InterPro" id="IPR036388">
    <property type="entry name" value="WH-like_DNA-bd_sf"/>
</dbReference>
<proteinExistence type="inferred from homology"/>
<feature type="compositionally biased region" description="Basic residues" evidence="8">
    <location>
        <begin position="177"/>
        <end position="186"/>
    </location>
</feature>
<dbReference type="GO" id="GO:0006334">
    <property type="term" value="P:nucleosome assembly"/>
    <property type="evidence" value="ECO:0007669"/>
    <property type="project" value="InterPro"/>
</dbReference>
<feature type="compositionally biased region" description="Low complexity" evidence="8">
    <location>
        <begin position="214"/>
        <end position="223"/>
    </location>
</feature>
<dbReference type="GO" id="GO:0030527">
    <property type="term" value="F:structural constituent of chromatin"/>
    <property type="evidence" value="ECO:0007669"/>
    <property type="project" value="InterPro"/>
</dbReference>
<name>A0A0N4VIH7_ENTVE</name>
<keyword evidence="6 7" id="KW-0539">Nucleus</keyword>
<protein>
    <submittedName>
        <fullName evidence="12">H15 domain-containing protein</fullName>
    </submittedName>
</protein>
<dbReference type="FunFam" id="1.10.10.10:FF:000140">
    <property type="entry name" value="Histone H1.0"/>
    <property type="match status" value="1"/>
</dbReference>
<feature type="region of interest" description="Disordered" evidence="8">
    <location>
        <begin position="19"/>
        <end position="53"/>
    </location>
</feature>
<dbReference type="PANTHER" id="PTHR11467:SF36">
    <property type="entry name" value="HISTONE 24-RELATED"/>
    <property type="match status" value="1"/>
</dbReference>
<dbReference type="Pfam" id="PF00538">
    <property type="entry name" value="Linker_histone"/>
    <property type="match status" value="1"/>
</dbReference>
<reference evidence="10 11" key="2">
    <citation type="submission" date="2018-10" db="EMBL/GenBank/DDBJ databases">
        <authorList>
            <consortium name="Pathogen Informatics"/>
        </authorList>
    </citation>
    <scope>NUCLEOTIDE SEQUENCE [LARGE SCALE GENOMIC DNA]</scope>
</reference>
<evidence type="ECO:0000256" key="8">
    <source>
        <dbReference type="SAM" id="MobiDB-lite"/>
    </source>
</evidence>
<dbReference type="GO" id="GO:0031492">
    <property type="term" value="F:nucleosomal DNA binding"/>
    <property type="evidence" value="ECO:0007669"/>
    <property type="project" value="TreeGrafter"/>
</dbReference>
<dbReference type="SUPFAM" id="SSF46785">
    <property type="entry name" value="Winged helix' DNA-binding domain"/>
    <property type="match status" value="1"/>
</dbReference>
<organism evidence="12">
    <name type="scientific">Enterobius vermicularis</name>
    <name type="common">Human pinworm</name>
    <dbReference type="NCBI Taxonomy" id="51028"/>
    <lineage>
        <taxon>Eukaryota</taxon>
        <taxon>Metazoa</taxon>
        <taxon>Ecdysozoa</taxon>
        <taxon>Nematoda</taxon>
        <taxon>Chromadorea</taxon>
        <taxon>Rhabditida</taxon>
        <taxon>Spirurina</taxon>
        <taxon>Oxyuridomorpha</taxon>
        <taxon>Oxyuroidea</taxon>
        <taxon>Oxyuridae</taxon>
        <taxon>Enterobius</taxon>
    </lineage>
</organism>
<dbReference type="PROSITE" id="PS51504">
    <property type="entry name" value="H15"/>
    <property type="match status" value="1"/>
</dbReference>
<dbReference type="GO" id="GO:0003690">
    <property type="term" value="F:double-stranded DNA binding"/>
    <property type="evidence" value="ECO:0007669"/>
    <property type="project" value="TreeGrafter"/>
</dbReference>
<feature type="compositionally biased region" description="Basic residues" evidence="8">
    <location>
        <begin position="154"/>
        <end position="165"/>
    </location>
</feature>
<dbReference type="InterPro" id="IPR005818">
    <property type="entry name" value="Histone_H1/H5_H15"/>
</dbReference>
<dbReference type="GO" id="GO:0045910">
    <property type="term" value="P:negative regulation of DNA recombination"/>
    <property type="evidence" value="ECO:0007669"/>
    <property type="project" value="TreeGrafter"/>
</dbReference>
<sequence length="223" mass="23668">MLNNRVLRIGLRIMSAEVSESAPAPEVSQKKVPAKKTAAASKPKKVKQPAPHPSYGDMVKAALVALKEKKGSSRAAILKYILQNYKVGENLTAVNAHLRQALKRGVTSNMLKQVKGVGASGSFRLAQPKSAEGKVKKERKPKAKKTTTSEKKSVAKRAAKPKSPKKKAESKSSAKSAAKKTAKSPAKKASAAKPKKAAKAKAEKKTVKVKTAKKATAAKTKKA</sequence>
<reference evidence="12" key="1">
    <citation type="submission" date="2017-02" db="UniProtKB">
        <authorList>
            <consortium name="WormBaseParasite"/>
        </authorList>
    </citation>
    <scope>IDENTIFICATION</scope>
</reference>
<feature type="compositionally biased region" description="Basic residues" evidence="8">
    <location>
        <begin position="136"/>
        <end position="145"/>
    </location>
</feature>
<dbReference type="InterPro" id="IPR005819">
    <property type="entry name" value="H1/H5"/>
</dbReference>
<dbReference type="PRINTS" id="PR00624">
    <property type="entry name" value="HISTONEH5"/>
</dbReference>
<gene>
    <name evidence="10" type="ORF">EVEC_LOCUS9973</name>
</gene>
<keyword evidence="4" id="KW-0007">Acetylation</keyword>
<dbReference type="STRING" id="51028.A0A0N4VIH7"/>
<evidence type="ECO:0000256" key="5">
    <source>
        <dbReference type="ARBA" id="ARBA00023125"/>
    </source>
</evidence>
<keyword evidence="5 7" id="KW-0238">DNA-binding</keyword>
<comment type="similarity">
    <text evidence="7">Belongs to the histone H1/H5 family.</text>
</comment>
<evidence type="ECO:0000259" key="9">
    <source>
        <dbReference type="PROSITE" id="PS51504"/>
    </source>
</evidence>
<evidence type="ECO:0000313" key="11">
    <source>
        <dbReference type="Proteomes" id="UP000274131"/>
    </source>
</evidence>
<dbReference type="Proteomes" id="UP000274131">
    <property type="component" value="Unassembled WGS sequence"/>
</dbReference>
<dbReference type="InterPro" id="IPR036390">
    <property type="entry name" value="WH_DNA-bd_sf"/>
</dbReference>
<dbReference type="SMART" id="SM00526">
    <property type="entry name" value="H15"/>
    <property type="match status" value="1"/>
</dbReference>
<evidence type="ECO:0000313" key="10">
    <source>
        <dbReference type="EMBL" id="VDD95222.1"/>
    </source>
</evidence>